<dbReference type="Proteomes" id="UP001519348">
    <property type="component" value="Unassembled WGS sequence"/>
</dbReference>
<dbReference type="EMBL" id="JAGGKN010000002">
    <property type="protein sequence ID" value="MBP1951914.1"/>
    <property type="molecule type" value="Genomic_DNA"/>
</dbReference>
<comment type="caution">
    <text evidence="1">The sequence shown here is derived from an EMBL/GenBank/DDBJ whole genome shotgun (WGS) entry which is preliminary data.</text>
</comment>
<protein>
    <recommendedName>
        <fullName evidence="3">HEPN AbiU2-like domain-containing protein</fullName>
    </recommendedName>
</protein>
<gene>
    <name evidence="1" type="ORF">J2Z27_000949</name>
</gene>
<proteinExistence type="predicted"/>
<sequence length="185" mass="22162">MSIDRELDVLANELEFQCDIAVKSYVKLISYMQSQEEDNDIFWLYISSFLNATANISKILWGSNKKIYEKRKPLRETLNITSDMKIKERIFRNNFEHIDERIAKWSRISKNKNIVINGFFDLHMVQGIEPHEFIRIYQPSKHSLYFMGEDYEFEPILKELTEIRNKIKFLNAHHPSYFSRKSSEL</sequence>
<reference evidence="1 2" key="1">
    <citation type="submission" date="2021-03" db="EMBL/GenBank/DDBJ databases">
        <title>Genomic Encyclopedia of Type Strains, Phase IV (KMG-IV): sequencing the most valuable type-strain genomes for metagenomic binning, comparative biology and taxonomic classification.</title>
        <authorList>
            <person name="Goeker M."/>
        </authorList>
    </citation>
    <scope>NUCLEOTIDE SEQUENCE [LARGE SCALE GENOMIC DNA]</scope>
    <source>
        <strain evidence="1 2">DSM 22420</strain>
    </source>
</reference>
<evidence type="ECO:0000313" key="2">
    <source>
        <dbReference type="Proteomes" id="UP001519348"/>
    </source>
</evidence>
<keyword evidence="2" id="KW-1185">Reference proteome</keyword>
<evidence type="ECO:0000313" key="1">
    <source>
        <dbReference type="EMBL" id="MBP1951914.1"/>
    </source>
</evidence>
<accession>A0ABS4HMQ2</accession>
<dbReference type="RefSeq" id="WP_186089956.1">
    <property type="nucleotide sequence ID" value="NZ_BMCN01000001.1"/>
</dbReference>
<name>A0ABS4HMQ2_9STAP</name>
<evidence type="ECO:0008006" key="3">
    <source>
        <dbReference type="Google" id="ProtNLM"/>
    </source>
</evidence>
<organism evidence="1 2">
    <name type="scientific">Jeotgalicoccus aerolatus</name>
    <dbReference type="NCBI Taxonomy" id="709510"/>
    <lineage>
        <taxon>Bacteria</taxon>
        <taxon>Bacillati</taxon>
        <taxon>Bacillota</taxon>
        <taxon>Bacilli</taxon>
        <taxon>Bacillales</taxon>
        <taxon>Staphylococcaceae</taxon>
        <taxon>Jeotgalicoccus</taxon>
    </lineage>
</organism>